<feature type="transmembrane region" description="Helical" evidence="1">
    <location>
        <begin position="7"/>
        <end position="28"/>
    </location>
</feature>
<accession>A0A2N3I2W5</accession>
<protein>
    <submittedName>
        <fullName evidence="2">Uncharacterized protein</fullName>
    </submittedName>
</protein>
<keyword evidence="1" id="KW-0812">Transmembrane</keyword>
<evidence type="ECO:0000256" key="1">
    <source>
        <dbReference type="SAM" id="Phobius"/>
    </source>
</evidence>
<evidence type="ECO:0000313" key="3">
    <source>
        <dbReference type="Proteomes" id="UP000233618"/>
    </source>
</evidence>
<organism evidence="2 3">
    <name type="scientific">Labilibaculum manganireducens</name>
    <dbReference type="NCBI Taxonomy" id="1940525"/>
    <lineage>
        <taxon>Bacteria</taxon>
        <taxon>Pseudomonadati</taxon>
        <taxon>Bacteroidota</taxon>
        <taxon>Bacteroidia</taxon>
        <taxon>Marinilabiliales</taxon>
        <taxon>Marinifilaceae</taxon>
        <taxon>Labilibaculum</taxon>
    </lineage>
</organism>
<keyword evidence="3" id="KW-1185">Reference proteome</keyword>
<feature type="transmembrane region" description="Helical" evidence="1">
    <location>
        <begin position="72"/>
        <end position="90"/>
    </location>
</feature>
<proteinExistence type="predicted"/>
<dbReference type="RefSeq" id="WP_101310476.1">
    <property type="nucleotide sequence ID" value="NZ_MVDE01000022.1"/>
</dbReference>
<reference evidence="2 3" key="1">
    <citation type="journal article" date="2017" name="Front. Microbiol.">
        <title>Labilibaculum manganireducens gen. nov., sp. nov. and Labilibaculum filiforme sp. nov., Novel Bacteroidetes Isolated from Subsurface Sediments of the Baltic Sea.</title>
        <authorList>
            <person name="Vandieken V."/>
            <person name="Marshall I.P."/>
            <person name="Niemann H."/>
            <person name="Engelen B."/>
            <person name="Cypionka H."/>
        </authorList>
    </citation>
    <scope>NUCLEOTIDE SEQUENCE [LARGE SCALE GENOMIC DNA]</scope>
    <source>
        <strain evidence="2 3">59.10-2M</strain>
    </source>
</reference>
<sequence>MNGFRKIKTAIVSILLPAMILLAGNAVFNWHVHRQVDGTLIVHAHPYQKSGNSNGTANHHHSSHECFSLQQFTNFLFSLGSVLFIAALIGKSYEISNVYHLFIKKGIISSLLDNRAPPAFL</sequence>
<name>A0A2N3I2W5_9BACT</name>
<dbReference type="EMBL" id="MVDE01000022">
    <property type="protein sequence ID" value="PKQ64642.1"/>
    <property type="molecule type" value="Genomic_DNA"/>
</dbReference>
<comment type="caution">
    <text evidence="2">The sequence shown here is derived from an EMBL/GenBank/DDBJ whole genome shotgun (WGS) entry which is preliminary data.</text>
</comment>
<gene>
    <name evidence="2" type="ORF">BZG01_14000</name>
</gene>
<keyword evidence="1" id="KW-1133">Transmembrane helix</keyword>
<keyword evidence="1" id="KW-0472">Membrane</keyword>
<dbReference type="Proteomes" id="UP000233618">
    <property type="component" value="Unassembled WGS sequence"/>
</dbReference>
<dbReference type="AlphaFoldDB" id="A0A2N3I2W5"/>
<evidence type="ECO:0000313" key="2">
    <source>
        <dbReference type="EMBL" id="PKQ64642.1"/>
    </source>
</evidence>